<keyword evidence="4 7" id="KW-1133">Transmembrane helix</keyword>
<dbReference type="AlphaFoldDB" id="A0A369JKB6"/>
<evidence type="ECO:0000256" key="2">
    <source>
        <dbReference type="ARBA" id="ARBA00005587"/>
    </source>
</evidence>
<feature type="transmembrane region" description="Helical" evidence="7">
    <location>
        <begin position="187"/>
        <end position="208"/>
    </location>
</feature>
<name>A0A369JKB6_HYPMA</name>
<evidence type="ECO:0000256" key="6">
    <source>
        <dbReference type="SAM" id="MobiDB-lite"/>
    </source>
</evidence>
<comment type="similarity">
    <text evidence="2">Belongs to the acetate uptake transporter (AceTr) (TC 2.A.96) family.</text>
</comment>
<sequence length="224" mass="24282">MTKTSMNDDPEKGRQEFDPTTADPVSYARRPSRIANPGPAGLFSFASTTFLLSMYNVNTRGIHTSNVIVGMAVFAGGLVQLLAGMWEFPRGNVFGATAFSSYGAFWMSYATTLIPGSGVLAAYSDDTELHNALGMYLIVWFMVTVMFILPVIRRHLAFTVLLSFLSVALLLLAIAEFTGMPTVTKAGGVFGIITGLIAYYIGVSEMMAAEESAFMRVPLGIWSR</sequence>
<dbReference type="GO" id="GO:0005886">
    <property type="term" value="C:plasma membrane"/>
    <property type="evidence" value="ECO:0007669"/>
    <property type="project" value="TreeGrafter"/>
</dbReference>
<evidence type="ECO:0000256" key="4">
    <source>
        <dbReference type="ARBA" id="ARBA00022989"/>
    </source>
</evidence>
<evidence type="ECO:0000256" key="3">
    <source>
        <dbReference type="ARBA" id="ARBA00022692"/>
    </source>
</evidence>
<evidence type="ECO:0000256" key="7">
    <source>
        <dbReference type="SAM" id="Phobius"/>
    </source>
</evidence>
<feature type="transmembrane region" description="Helical" evidence="7">
    <location>
        <begin position="156"/>
        <end position="175"/>
    </location>
</feature>
<feature type="transmembrane region" description="Helical" evidence="7">
    <location>
        <begin position="98"/>
        <end position="123"/>
    </location>
</feature>
<feature type="transmembrane region" description="Helical" evidence="7">
    <location>
        <begin position="67"/>
        <end position="86"/>
    </location>
</feature>
<dbReference type="InterPro" id="IPR000791">
    <property type="entry name" value="Gpr1/Fun34/SatP-like"/>
</dbReference>
<keyword evidence="9" id="KW-1185">Reference proteome</keyword>
<keyword evidence="5 7" id="KW-0472">Membrane</keyword>
<dbReference type="GO" id="GO:0015123">
    <property type="term" value="F:acetate transmembrane transporter activity"/>
    <property type="evidence" value="ECO:0007669"/>
    <property type="project" value="TreeGrafter"/>
</dbReference>
<comment type="subcellular location">
    <subcellularLocation>
        <location evidence="1">Membrane</location>
        <topology evidence="1">Multi-pass membrane protein</topology>
    </subcellularLocation>
</comment>
<reference evidence="8" key="1">
    <citation type="submission" date="2018-04" db="EMBL/GenBank/DDBJ databases">
        <title>Whole genome sequencing of Hypsizygus marmoreus.</title>
        <authorList>
            <person name="Choi I.-G."/>
            <person name="Min B."/>
            <person name="Kim J.-G."/>
            <person name="Kim S."/>
            <person name="Oh Y.-L."/>
            <person name="Kong W.-S."/>
            <person name="Park H."/>
            <person name="Jeong J."/>
            <person name="Song E.-S."/>
        </authorList>
    </citation>
    <scope>NUCLEOTIDE SEQUENCE [LARGE SCALE GENOMIC DNA]</scope>
    <source>
        <strain evidence="8">51987-8</strain>
    </source>
</reference>
<accession>A0A369JKB6</accession>
<protein>
    <submittedName>
        <fullName evidence="8">Ammonia transport outward protein 2</fullName>
    </submittedName>
</protein>
<dbReference type="Proteomes" id="UP000076154">
    <property type="component" value="Unassembled WGS sequence"/>
</dbReference>
<evidence type="ECO:0000256" key="1">
    <source>
        <dbReference type="ARBA" id="ARBA00004141"/>
    </source>
</evidence>
<feature type="region of interest" description="Disordered" evidence="6">
    <location>
        <begin position="1"/>
        <end position="33"/>
    </location>
</feature>
<dbReference type="FunCoup" id="A0A369JKB6">
    <property type="interactions" value="51"/>
</dbReference>
<dbReference type="PANTHER" id="PTHR31123:SF1">
    <property type="entry name" value="ACCUMULATION OF DYADS PROTEIN 2-RELATED"/>
    <property type="match status" value="1"/>
</dbReference>
<organism evidence="8 9">
    <name type="scientific">Hypsizygus marmoreus</name>
    <name type="common">White beech mushroom</name>
    <name type="synonym">Agaricus marmoreus</name>
    <dbReference type="NCBI Taxonomy" id="39966"/>
    <lineage>
        <taxon>Eukaryota</taxon>
        <taxon>Fungi</taxon>
        <taxon>Dikarya</taxon>
        <taxon>Basidiomycota</taxon>
        <taxon>Agaricomycotina</taxon>
        <taxon>Agaricomycetes</taxon>
        <taxon>Agaricomycetidae</taxon>
        <taxon>Agaricales</taxon>
        <taxon>Tricholomatineae</taxon>
        <taxon>Lyophyllaceae</taxon>
        <taxon>Hypsizygus</taxon>
    </lineage>
</organism>
<dbReference type="STRING" id="39966.A0A369JKB6"/>
<dbReference type="Pfam" id="PF01184">
    <property type="entry name" value="Gpr1_Fun34_YaaH"/>
    <property type="match status" value="1"/>
</dbReference>
<evidence type="ECO:0000313" key="9">
    <source>
        <dbReference type="Proteomes" id="UP000076154"/>
    </source>
</evidence>
<dbReference type="OrthoDB" id="3648309at2759"/>
<dbReference type="EMBL" id="LUEZ02000071">
    <property type="protein sequence ID" value="RDB19854.1"/>
    <property type="molecule type" value="Genomic_DNA"/>
</dbReference>
<proteinExistence type="inferred from homology"/>
<feature type="transmembrane region" description="Helical" evidence="7">
    <location>
        <begin position="129"/>
        <end position="149"/>
    </location>
</feature>
<dbReference type="InterPro" id="IPR051633">
    <property type="entry name" value="AceTr"/>
</dbReference>
<keyword evidence="3 7" id="KW-0812">Transmembrane</keyword>
<dbReference type="InParanoid" id="A0A369JKB6"/>
<evidence type="ECO:0000256" key="5">
    <source>
        <dbReference type="ARBA" id="ARBA00023136"/>
    </source>
</evidence>
<dbReference type="PANTHER" id="PTHR31123">
    <property type="entry name" value="ACCUMULATION OF DYADS PROTEIN 2-RELATED"/>
    <property type="match status" value="1"/>
</dbReference>
<comment type="caution">
    <text evidence="8">The sequence shown here is derived from an EMBL/GenBank/DDBJ whole genome shotgun (WGS) entry which is preliminary data.</text>
</comment>
<dbReference type="NCBIfam" id="NF038013">
    <property type="entry name" value="AceTr_1"/>
    <property type="match status" value="1"/>
</dbReference>
<gene>
    <name evidence="8" type="primary">ATO2_1</name>
    <name evidence="8" type="ORF">Hypma_013099</name>
</gene>
<evidence type="ECO:0000313" key="8">
    <source>
        <dbReference type="EMBL" id="RDB19854.1"/>
    </source>
</evidence>